<dbReference type="EMBL" id="MFAK01000036">
    <property type="protein sequence ID" value="OGD74381.1"/>
    <property type="molecule type" value="Genomic_DNA"/>
</dbReference>
<feature type="transmembrane region" description="Helical" evidence="1">
    <location>
        <begin position="78"/>
        <end position="97"/>
    </location>
</feature>
<comment type="caution">
    <text evidence="2">The sequence shown here is derived from an EMBL/GenBank/DDBJ whole genome shotgun (WGS) entry which is preliminary data.</text>
</comment>
<sequence>MSLTLIQTVQAAESFRINIDDQVKSRVAINDTLGVFVQKSFSAVILVAGLATFMYLVLGGVQWIMAGGDKGKLEEAKGAITNGLIGLAVLAASYVIIKFLQAALGLDLLNILWPTAG</sequence>
<organism evidence="2 3">
    <name type="scientific">Candidatus Collierbacteria bacterium RIFOXYA2_FULL_46_10</name>
    <dbReference type="NCBI Taxonomy" id="1817726"/>
    <lineage>
        <taxon>Bacteria</taxon>
        <taxon>Candidatus Collieribacteriota</taxon>
    </lineage>
</organism>
<keyword evidence="1" id="KW-0472">Membrane</keyword>
<protein>
    <submittedName>
        <fullName evidence="2">Uncharacterized protein</fullName>
    </submittedName>
</protein>
<keyword evidence="1" id="KW-0812">Transmembrane</keyword>
<feature type="transmembrane region" description="Helical" evidence="1">
    <location>
        <begin position="41"/>
        <end position="66"/>
    </location>
</feature>
<accession>A0A1F5F3Z0</accession>
<evidence type="ECO:0000313" key="2">
    <source>
        <dbReference type="EMBL" id="OGD74381.1"/>
    </source>
</evidence>
<proteinExistence type="predicted"/>
<name>A0A1F5F3Z0_9BACT</name>
<keyword evidence="1" id="KW-1133">Transmembrane helix</keyword>
<reference evidence="2 3" key="1">
    <citation type="journal article" date="2016" name="Nat. Commun.">
        <title>Thousands of microbial genomes shed light on interconnected biogeochemical processes in an aquifer system.</title>
        <authorList>
            <person name="Anantharaman K."/>
            <person name="Brown C.T."/>
            <person name="Hug L.A."/>
            <person name="Sharon I."/>
            <person name="Castelle C.J."/>
            <person name="Probst A.J."/>
            <person name="Thomas B.C."/>
            <person name="Singh A."/>
            <person name="Wilkins M.J."/>
            <person name="Karaoz U."/>
            <person name="Brodie E.L."/>
            <person name="Williams K.H."/>
            <person name="Hubbard S.S."/>
            <person name="Banfield J.F."/>
        </authorList>
    </citation>
    <scope>NUCLEOTIDE SEQUENCE [LARGE SCALE GENOMIC DNA]</scope>
</reference>
<dbReference type="InterPro" id="IPR043993">
    <property type="entry name" value="T4SS_pilin"/>
</dbReference>
<dbReference type="Pfam" id="PF18895">
    <property type="entry name" value="T4SS_pilin"/>
    <property type="match status" value="1"/>
</dbReference>
<evidence type="ECO:0000256" key="1">
    <source>
        <dbReference type="SAM" id="Phobius"/>
    </source>
</evidence>
<dbReference type="Proteomes" id="UP000176191">
    <property type="component" value="Unassembled WGS sequence"/>
</dbReference>
<evidence type="ECO:0000313" key="3">
    <source>
        <dbReference type="Proteomes" id="UP000176191"/>
    </source>
</evidence>
<gene>
    <name evidence="2" type="ORF">A2228_02610</name>
</gene>
<dbReference type="AlphaFoldDB" id="A0A1F5F3Z0"/>